<keyword evidence="3" id="KW-1185">Reference proteome</keyword>
<dbReference type="Proteomes" id="UP000794436">
    <property type="component" value="Unassembled WGS sequence"/>
</dbReference>
<accession>A0A8K1CEF6</accession>
<evidence type="ECO:0000256" key="1">
    <source>
        <dbReference type="SAM" id="MobiDB-lite"/>
    </source>
</evidence>
<feature type="region of interest" description="Disordered" evidence="1">
    <location>
        <begin position="1"/>
        <end position="36"/>
    </location>
</feature>
<feature type="compositionally biased region" description="Polar residues" evidence="1">
    <location>
        <begin position="124"/>
        <end position="134"/>
    </location>
</feature>
<dbReference type="OrthoDB" id="73949at2759"/>
<evidence type="ECO:0000313" key="3">
    <source>
        <dbReference type="Proteomes" id="UP000794436"/>
    </source>
</evidence>
<feature type="region of interest" description="Disordered" evidence="1">
    <location>
        <begin position="116"/>
        <end position="142"/>
    </location>
</feature>
<feature type="region of interest" description="Disordered" evidence="1">
    <location>
        <begin position="80"/>
        <end position="104"/>
    </location>
</feature>
<evidence type="ECO:0000313" key="2">
    <source>
        <dbReference type="EMBL" id="TMW61690.1"/>
    </source>
</evidence>
<proteinExistence type="predicted"/>
<organism evidence="2 3">
    <name type="scientific">Pythium oligandrum</name>
    <name type="common">Mycoparasitic fungus</name>
    <dbReference type="NCBI Taxonomy" id="41045"/>
    <lineage>
        <taxon>Eukaryota</taxon>
        <taxon>Sar</taxon>
        <taxon>Stramenopiles</taxon>
        <taxon>Oomycota</taxon>
        <taxon>Peronosporomycetes</taxon>
        <taxon>Pythiales</taxon>
        <taxon>Pythiaceae</taxon>
        <taxon>Pythium</taxon>
    </lineage>
</organism>
<comment type="caution">
    <text evidence="2">The sequence shown here is derived from an EMBL/GenBank/DDBJ whole genome shotgun (WGS) entry which is preliminary data.</text>
</comment>
<dbReference type="EMBL" id="SPLM01000075">
    <property type="protein sequence ID" value="TMW61690.1"/>
    <property type="molecule type" value="Genomic_DNA"/>
</dbReference>
<reference evidence="2" key="1">
    <citation type="submission" date="2019-03" db="EMBL/GenBank/DDBJ databases">
        <title>Long read genome sequence of the mycoparasitic Pythium oligandrum ATCC 38472 isolated from sugarbeet rhizosphere.</title>
        <authorList>
            <person name="Gaulin E."/>
        </authorList>
    </citation>
    <scope>NUCLEOTIDE SEQUENCE</scope>
    <source>
        <strain evidence="2">ATCC 38472_TT</strain>
    </source>
</reference>
<name>A0A8K1CEF6_PYTOL</name>
<feature type="compositionally biased region" description="Basic and acidic residues" evidence="1">
    <location>
        <begin position="1"/>
        <end position="10"/>
    </location>
</feature>
<gene>
    <name evidence="2" type="ORF">Poli38472_010753</name>
</gene>
<dbReference type="AlphaFoldDB" id="A0A8K1CEF6"/>
<sequence>MAQRPERAAEPVDNDEEEERIDAAATSDSDDDDDDDAVERDLILSKDDVLLLRAFHRMIPLPALSSRIVRVLCDSELEVPEEDTSALSTLPETPHEPSVRTRRGPAFHVMSARLKKPHRHVDLSATSRQAVNSTRGDDERCS</sequence>
<protein>
    <submittedName>
        <fullName evidence="2">Uncharacterized protein</fullName>
    </submittedName>
</protein>